<evidence type="ECO:0000313" key="2">
    <source>
        <dbReference type="Proteomes" id="UP000324639"/>
    </source>
</evidence>
<dbReference type="Proteomes" id="UP000324639">
    <property type="component" value="Chromosome Bgt_-04"/>
</dbReference>
<accession>A0A9X9LB18</accession>
<reference evidence="1 2" key="1">
    <citation type="submission" date="2018-08" db="EMBL/GenBank/DDBJ databases">
        <authorList>
            <person name="Muller C M."/>
        </authorList>
    </citation>
    <scope>NUCLEOTIDE SEQUENCE [LARGE SCALE GENOMIC DNA]</scope>
</reference>
<keyword evidence="2" id="KW-1185">Reference proteome</keyword>
<protein>
    <submittedName>
        <fullName evidence="1">Bgt-51493</fullName>
    </submittedName>
</protein>
<dbReference type="EMBL" id="LR026987">
    <property type="protein sequence ID" value="VCU41047.1"/>
    <property type="molecule type" value="Genomic_DNA"/>
</dbReference>
<evidence type="ECO:0000313" key="1">
    <source>
        <dbReference type="EMBL" id="VCU41047.1"/>
    </source>
</evidence>
<proteinExistence type="predicted"/>
<gene>
    <name evidence="1" type="ORF">BGT96224V316_LOCUS2295</name>
</gene>
<dbReference type="AlphaFoldDB" id="A0A9X9LB18"/>
<name>A0A9X9LB18_BLUGR</name>
<organism evidence="1 2">
    <name type="scientific">Blumeria graminis f. sp. tritici</name>
    <dbReference type="NCBI Taxonomy" id="62690"/>
    <lineage>
        <taxon>Eukaryota</taxon>
        <taxon>Fungi</taxon>
        <taxon>Dikarya</taxon>
        <taxon>Ascomycota</taxon>
        <taxon>Pezizomycotina</taxon>
        <taxon>Leotiomycetes</taxon>
        <taxon>Erysiphales</taxon>
        <taxon>Erysiphaceae</taxon>
        <taxon>Blumeria</taxon>
    </lineage>
</organism>
<sequence>MVKGRVIVPRTKVTSGISECTHYISIPNVKLS</sequence>